<organism evidence="1 2">
    <name type="scientific">Allacma fusca</name>
    <dbReference type="NCBI Taxonomy" id="39272"/>
    <lineage>
        <taxon>Eukaryota</taxon>
        <taxon>Metazoa</taxon>
        <taxon>Ecdysozoa</taxon>
        <taxon>Arthropoda</taxon>
        <taxon>Hexapoda</taxon>
        <taxon>Collembola</taxon>
        <taxon>Symphypleona</taxon>
        <taxon>Sminthuridae</taxon>
        <taxon>Allacma</taxon>
    </lineage>
</organism>
<name>A0A8J2LFB4_9HEXA</name>
<sequence length="47" mass="5667">TAQKAIVLKNIKFFSNKDQQTRMRPTSKFQKYVWKLCFSYGTIQFFV</sequence>
<proteinExistence type="predicted"/>
<dbReference type="Proteomes" id="UP000708208">
    <property type="component" value="Unassembled WGS sequence"/>
</dbReference>
<comment type="caution">
    <text evidence="1">The sequence shown here is derived from an EMBL/GenBank/DDBJ whole genome shotgun (WGS) entry which is preliminary data.</text>
</comment>
<evidence type="ECO:0000313" key="2">
    <source>
        <dbReference type="Proteomes" id="UP000708208"/>
    </source>
</evidence>
<feature type="non-terminal residue" evidence="1">
    <location>
        <position position="1"/>
    </location>
</feature>
<gene>
    <name evidence="1" type="ORF">AFUS01_LOCUS41067</name>
</gene>
<dbReference type="AlphaFoldDB" id="A0A8J2LFB4"/>
<protein>
    <submittedName>
        <fullName evidence="1">Uncharacterized protein</fullName>
    </submittedName>
</protein>
<dbReference type="EMBL" id="CAJVCH010559973">
    <property type="protein sequence ID" value="CAG7831319.1"/>
    <property type="molecule type" value="Genomic_DNA"/>
</dbReference>
<keyword evidence="2" id="KW-1185">Reference proteome</keyword>
<evidence type="ECO:0000313" key="1">
    <source>
        <dbReference type="EMBL" id="CAG7831319.1"/>
    </source>
</evidence>
<accession>A0A8J2LFB4</accession>
<reference evidence="1" key="1">
    <citation type="submission" date="2021-06" db="EMBL/GenBank/DDBJ databases">
        <authorList>
            <person name="Hodson N. C."/>
            <person name="Mongue J. A."/>
            <person name="Jaron S. K."/>
        </authorList>
    </citation>
    <scope>NUCLEOTIDE SEQUENCE</scope>
</reference>